<gene>
    <name evidence="13" type="ORF">MELIAE_LOCUS4341</name>
</gene>
<evidence type="ECO:0000256" key="10">
    <source>
        <dbReference type="ARBA" id="ARBA00047554"/>
    </source>
</evidence>
<evidence type="ECO:0000256" key="4">
    <source>
        <dbReference type="ARBA" id="ARBA00012867"/>
    </source>
</evidence>
<comment type="pathway">
    <text evidence="2 11">Porphyrin-containing compound metabolism; protoporphyrin-IX biosynthesis; protoporphyrin-IX from protoporphyrinogen-IX: step 1/1.</text>
</comment>
<dbReference type="EC" id="1.3.3.4" evidence="4 11"/>
<dbReference type="InterPro" id="IPR002937">
    <property type="entry name" value="Amino_oxidase"/>
</dbReference>
<keyword evidence="9 11" id="KW-0627">Porphyrin biosynthesis</keyword>
<keyword evidence="14" id="KW-1185">Reference proteome</keyword>
<protein>
    <recommendedName>
        <fullName evidence="4 11">Protoporphyrinogen oxidase</fullName>
        <ecNumber evidence="4 11">1.3.3.4</ecNumber>
    </recommendedName>
</protein>
<dbReference type="Gene3D" id="3.50.50.60">
    <property type="entry name" value="FAD/NAD(P)-binding domain"/>
    <property type="match status" value="1"/>
</dbReference>
<evidence type="ECO:0000256" key="2">
    <source>
        <dbReference type="ARBA" id="ARBA00005073"/>
    </source>
</evidence>
<dbReference type="NCBIfam" id="TIGR00562">
    <property type="entry name" value="proto_IX_ox"/>
    <property type="match status" value="1"/>
</dbReference>
<evidence type="ECO:0000256" key="5">
    <source>
        <dbReference type="ARBA" id="ARBA00022630"/>
    </source>
</evidence>
<evidence type="ECO:0000256" key="3">
    <source>
        <dbReference type="ARBA" id="ARBA00010551"/>
    </source>
</evidence>
<dbReference type="GO" id="GO:0004729">
    <property type="term" value="F:oxygen-dependent protoporphyrinogen oxidase activity"/>
    <property type="evidence" value="ECO:0007669"/>
    <property type="project" value="UniProtKB-UniRule"/>
</dbReference>
<dbReference type="EMBL" id="OV121133">
    <property type="protein sequence ID" value="CAH0551814.1"/>
    <property type="molecule type" value="Genomic_DNA"/>
</dbReference>
<dbReference type="AlphaFoldDB" id="A0A9P0AZJ0"/>
<keyword evidence="5 11" id="KW-0285">Flavoprotein</keyword>
<evidence type="ECO:0000256" key="1">
    <source>
        <dbReference type="ARBA" id="ARBA00002600"/>
    </source>
</evidence>
<evidence type="ECO:0000313" key="13">
    <source>
        <dbReference type="EMBL" id="CAH0551814.1"/>
    </source>
</evidence>
<dbReference type="InterPro" id="IPR050464">
    <property type="entry name" value="Zeta_carotene_desat/Oxidored"/>
</dbReference>
<dbReference type="InterPro" id="IPR004572">
    <property type="entry name" value="Protoporphyrinogen_oxidase"/>
</dbReference>
<feature type="domain" description="Amine oxidase" evidence="12">
    <location>
        <begin position="10"/>
        <end position="466"/>
    </location>
</feature>
<name>A0A9P0AZJ0_BRAAE</name>
<keyword evidence="6 11" id="KW-0274">FAD</keyword>
<evidence type="ECO:0000256" key="6">
    <source>
        <dbReference type="ARBA" id="ARBA00022827"/>
    </source>
</evidence>
<comment type="catalytic activity">
    <reaction evidence="10 11">
        <text>protoporphyrinogen IX + 3 O2 = protoporphyrin IX + 3 H2O2</text>
        <dbReference type="Rhea" id="RHEA:25576"/>
        <dbReference type="ChEBI" id="CHEBI:15379"/>
        <dbReference type="ChEBI" id="CHEBI:16240"/>
        <dbReference type="ChEBI" id="CHEBI:57306"/>
        <dbReference type="ChEBI" id="CHEBI:57307"/>
        <dbReference type="EC" id="1.3.3.4"/>
    </reaction>
</comment>
<comment type="cofactor">
    <cofactor evidence="11">
        <name>FAD</name>
        <dbReference type="ChEBI" id="CHEBI:57692"/>
    </cofactor>
    <text evidence="11">Binds 1 FAD per subunit.</text>
</comment>
<dbReference type="OrthoDB" id="419752at2759"/>
<reference evidence="13" key="1">
    <citation type="submission" date="2021-12" db="EMBL/GenBank/DDBJ databases">
        <authorList>
            <person name="King R."/>
        </authorList>
    </citation>
    <scope>NUCLEOTIDE SEQUENCE</scope>
</reference>
<dbReference type="FunFam" id="3.50.50.60:FF:000193">
    <property type="entry name" value="Protoporphyrinogen oxidase"/>
    <property type="match status" value="1"/>
</dbReference>
<dbReference type="Pfam" id="PF01593">
    <property type="entry name" value="Amino_oxidase"/>
    <property type="match status" value="1"/>
</dbReference>
<evidence type="ECO:0000313" key="14">
    <source>
        <dbReference type="Proteomes" id="UP001154078"/>
    </source>
</evidence>
<dbReference type="SUPFAM" id="SSF54373">
    <property type="entry name" value="FAD-linked reductases, C-terminal domain"/>
    <property type="match status" value="1"/>
</dbReference>
<organism evidence="13 14">
    <name type="scientific">Brassicogethes aeneus</name>
    <name type="common">Rape pollen beetle</name>
    <name type="synonym">Meligethes aeneus</name>
    <dbReference type="NCBI Taxonomy" id="1431903"/>
    <lineage>
        <taxon>Eukaryota</taxon>
        <taxon>Metazoa</taxon>
        <taxon>Ecdysozoa</taxon>
        <taxon>Arthropoda</taxon>
        <taxon>Hexapoda</taxon>
        <taxon>Insecta</taxon>
        <taxon>Pterygota</taxon>
        <taxon>Neoptera</taxon>
        <taxon>Endopterygota</taxon>
        <taxon>Coleoptera</taxon>
        <taxon>Polyphaga</taxon>
        <taxon>Cucujiformia</taxon>
        <taxon>Nitidulidae</taxon>
        <taxon>Meligethinae</taxon>
        <taxon>Brassicogethes</taxon>
    </lineage>
</organism>
<dbReference type="InterPro" id="IPR036188">
    <property type="entry name" value="FAD/NAD-bd_sf"/>
</dbReference>
<evidence type="ECO:0000256" key="11">
    <source>
        <dbReference type="RuleBase" id="RU367069"/>
    </source>
</evidence>
<keyword evidence="8 11" id="KW-0350">Heme biosynthesis</keyword>
<dbReference type="SUPFAM" id="SSF51905">
    <property type="entry name" value="FAD/NAD(P)-binding domain"/>
    <property type="match status" value="1"/>
</dbReference>
<evidence type="ECO:0000256" key="7">
    <source>
        <dbReference type="ARBA" id="ARBA00023002"/>
    </source>
</evidence>
<comment type="subcellular location">
    <subcellularLocation>
        <location evidence="11">Mitochondrion inner membrane</location>
    </subcellularLocation>
</comment>
<evidence type="ECO:0000256" key="9">
    <source>
        <dbReference type="ARBA" id="ARBA00023244"/>
    </source>
</evidence>
<comment type="similarity">
    <text evidence="3 11">Belongs to the protoporphyrinogen/coproporphyrinogen oxidase family. Protoporphyrinogen oxidase subfamily.</text>
</comment>
<proteinExistence type="inferred from homology"/>
<dbReference type="PANTHER" id="PTHR42923">
    <property type="entry name" value="PROTOPORPHYRINOGEN OXIDASE"/>
    <property type="match status" value="1"/>
</dbReference>
<sequence>MSKVILGGGLSGLSAAYYLLRKNPASCLTLIESSNRLGGWIKSNQIEDVIFEEAARTLRPRGEPGINTLELIDELGLSNKVNPITLDSPAARNRMIYANGQLVSLPSGIKDLFVRNPPFSKPLIRHFIKDLVTAREVNKDESIYSFTKRRFGEEVADYLISPLICGICAGDAKEISVNFIMKDLFEYEQKYGSIGRGMMYALLFKKKNALNHNALSLRARNEKWSVYSLNGGLETLTKTLSDKIRQHKTLELKMNSQCKEIKFGNPSASITLDNGSIQNHEHVISSIPSYQLSNLIKNSHPELSSLLNNIKYVSVCVINLMFDENIIKKDGFGFLVPPKEKIPILGVIFDSCCFPNKTNKNVVTVMMGGKWFEEYFSHEMTEEELLTVATKYLKLTMNVKKDPVAYKVNLLKDCIPQYKVGHNENVHKIEDYIKKNNIPLTICGCSYYGVGVNDVILSTRNMVQKIQ</sequence>
<keyword evidence="7 11" id="KW-0560">Oxidoreductase</keyword>
<dbReference type="GO" id="GO:0006782">
    <property type="term" value="P:protoporphyrinogen IX biosynthetic process"/>
    <property type="evidence" value="ECO:0007669"/>
    <property type="project" value="UniProtKB-UniRule"/>
</dbReference>
<comment type="function">
    <text evidence="1 11">Catalyzes the 6-electron oxidation of protoporphyrinogen-IX to form protoporphyrin-IX.</text>
</comment>
<dbReference type="GO" id="GO:0005743">
    <property type="term" value="C:mitochondrial inner membrane"/>
    <property type="evidence" value="ECO:0007669"/>
    <property type="project" value="UniProtKB-SubCell"/>
</dbReference>
<dbReference type="Proteomes" id="UP001154078">
    <property type="component" value="Chromosome 2"/>
</dbReference>
<evidence type="ECO:0000259" key="12">
    <source>
        <dbReference type="Pfam" id="PF01593"/>
    </source>
</evidence>
<accession>A0A9P0AZJ0</accession>
<evidence type="ECO:0000256" key="8">
    <source>
        <dbReference type="ARBA" id="ARBA00023133"/>
    </source>
</evidence>
<dbReference type="PANTHER" id="PTHR42923:SF3">
    <property type="entry name" value="PROTOPORPHYRINOGEN OXIDASE"/>
    <property type="match status" value="1"/>
</dbReference>